<dbReference type="Proteomes" id="UP000054466">
    <property type="component" value="Unassembled WGS sequence"/>
</dbReference>
<feature type="region of interest" description="Disordered" evidence="1">
    <location>
        <begin position="1"/>
        <end position="28"/>
    </location>
</feature>
<gene>
    <name evidence="2" type="ORF">PV07_10994</name>
</gene>
<feature type="compositionally biased region" description="Pro residues" evidence="1">
    <location>
        <begin position="55"/>
        <end position="64"/>
    </location>
</feature>
<dbReference type="AlphaFoldDB" id="A0A0D2BUH8"/>
<keyword evidence="3" id="KW-1185">Reference proteome</keyword>
<evidence type="ECO:0000313" key="2">
    <source>
        <dbReference type="EMBL" id="KIW22728.1"/>
    </source>
</evidence>
<accession>A0A0D2BUH8</accession>
<protein>
    <submittedName>
        <fullName evidence="2">Uncharacterized protein</fullName>
    </submittedName>
</protein>
<dbReference type="RefSeq" id="XP_016242944.1">
    <property type="nucleotide sequence ID" value="XM_016398382.1"/>
</dbReference>
<dbReference type="EMBL" id="KN847046">
    <property type="protein sequence ID" value="KIW22728.1"/>
    <property type="molecule type" value="Genomic_DNA"/>
</dbReference>
<sequence length="98" mass="10317">MAPSGYFLDPPSPQPPSPPPPPPSPWTAPMQWVVVTGVISLVKVRRLRGRQKPPGEGPPPPVPMDPVGARGELGEVAAASEEAEAGEEVDGRNEDPPR</sequence>
<dbReference type="HOGENOM" id="CLU_2333460_0_0_1"/>
<name>A0A0D2BUH8_9EURO</name>
<feature type="region of interest" description="Disordered" evidence="1">
    <location>
        <begin position="45"/>
        <end position="98"/>
    </location>
</feature>
<dbReference type="GeneID" id="27350188"/>
<feature type="compositionally biased region" description="Pro residues" evidence="1">
    <location>
        <begin position="10"/>
        <end position="26"/>
    </location>
</feature>
<feature type="compositionally biased region" description="Basic and acidic residues" evidence="1">
    <location>
        <begin position="89"/>
        <end position="98"/>
    </location>
</feature>
<evidence type="ECO:0000313" key="3">
    <source>
        <dbReference type="Proteomes" id="UP000054466"/>
    </source>
</evidence>
<reference evidence="2 3" key="1">
    <citation type="submission" date="2015-01" db="EMBL/GenBank/DDBJ databases">
        <title>The Genome Sequence of Cladophialophora immunda CBS83496.</title>
        <authorList>
            <consortium name="The Broad Institute Genomics Platform"/>
            <person name="Cuomo C."/>
            <person name="de Hoog S."/>
            <person name="Gorbushina A."/>
            <person name="Stielow B."/>
            <person name="Teixiera M."/>
            <person name="Abouelleil A."/>
            <person name="Chapman S.B."/>
            <person name="Priest M."/>
            <person name="Young S.K."/>
            <person name="Wortman J."/>
            <person name="Nusbaum C."/>
            <person name="Birren B."/>
        </authorList>
    </citation>
    <scope>NUCLEOTIDE SEQUENCE [LARGE SCALE GENOMIC DNA]</scope>
    <source>
        <strain evidence="2 3">CBS 83496</strain>
    </source>
</reference>
<evidence type="ECO:0000256" key="1">
    <source>
        <dbReference type="SAM" id="MobiDB-lite"/>
    </source>
</evidence>
<proteinExistence type="predicted"/>
<dbReference type="VEuPathDB" id="FungiDB:PV07_10994"/>
<organism evidence="2 3">
    <name type="scientific">Cladophialophora immunda</name>
    <dbReference type="NCBI Taxonomy" id="569365"/>
    <lineage>
        <taxon>Eukaryota</taxon>
        <taxon>Fungi</taxon>
        <taxon>Dikarya</taxon>
        <taxon>Ascomycota</taxon>
        <taxon>Pezizomycotina</taxon>
        <taxon>Eurotiomycetes</taxon>
        <taxon>Chaetothyriomycetidae</taxon>
        <taxon>Chaetothyriales</taxon>
        <taxon>Herpotrichiellaceae</taxon>
        <taxon>Cladophialophora</taxon>
    </lineage>
</organism>